<dbReference type="Proteomes" id="UP001320420">
    <property type="component" value="Unassembled WGS sequence"/>
</dbReference>
<keyword evidence="3" id="KW-1185">Reference proteome</keyword>
<feature type="compositionally biased region" description="Basic residues" evidence="1">
    <location>
        <begin position="10"/>
        <end position="21"/>
    </location>
</feature>
<feature type="compositionally biased region" description="Polar residues" evidence="1">
    <location>
        <begin position="69"/>
        <end position="83"/>
    </location>
</feature>
<evidence type="ECO:0000256" key="1">
    <source>
        <dbReference type="SAM" id="MobiDB-lite"/>
    </source>
</evidence>
<feature type="compositionally biased region" description="Low complexity" evidence="1">
    <location>
        <begin position="112"/>
        <end position="123"/>
    </location>
</feature>
<dbReference type="AlphaFoldDB" id="A0AAN9V0I6"/>
<sequence length="196" mass="21312">MAATLSPDSHHRHHHHHHHHQYAPSRRDASPSCGSVSARPTRPSPSRDSSSSRRQPSRPRLLRACATEPSITTSNSCSGVLTAPNTSRRATELLSRVAVSNSAATEGLLRLSPTVSPTSSTQSFGGSGEADRGRMGDGARRQQQQLSEDAAAAATAQRMMLHRSCTGQQQHSANYFSFPSFDEWEQPAQQNQEKAY</sequence>
<feature type="region of interest" description="Disordered" evidence="1">
    <location>
        <begin position="1"/>
        <end position="83"/>
    </location>
</feature>
<reference evidence="2 3" key="1">
    <citation type="submission" date="2024-02" db="EMBL/GenBank/DDBJ databases">
        <title>De novo assembly and annotation of 12 fungi associated with fruit tree decline syndrome in Ontario, Canada.</title>
        <authorList>
            <person name="Sulman M."/>
            <person name="Ellouze W."/>
            <person name="Ilyukhin E."/>
        </authorList>
    </citation>
    <scope>NUCLEOTIDE SEQUENCE [LARGE SCALE GENOMIC DNA]</scope>
    <source>
        <strain evidence="2 3">M11/M66-122</strain>
    </source>
</reference>
<dbReference type="EMBL" id="JAKJXP020000003">
    <property type="protein sequence ID" value="KAK7757271.1"/>
    <property type="molecule type" value="Genomic_DNA"/>
</dbReference>
<comment type="caution">
    <text evidence="2">The sequence shown here is derived from an EMBL/GenBank/DDBJ whole genome shotgun (WGS) entry which is preliminary data.</text>
</comment>
<feature type="compositionally biased region" description="Low complexity" evidence="1">
    <location>
        <begin position="141"/>
        <end position="157"/>
    </location>
</feature>
<protein>
    <submittedName>
        <fullName evidence="2">Uncharacterized protein</fullName>
    </submittedName>
</protein>
<feature type="region of interest" description="Disordered" evidence="1">
    <location>
        <begin position="112"/>
        <end position="169"/>
    </location>
</feature>
<feature type="compositionally biased region" description="Basic and acidic residues" evidence="1">
    <location>
        <begin position="129"/>
        <end position="140"/>
    </location>
</feature>
<name>A0AAN9V0I6_9PEZI</name>
<feature type="compositionally biased region" description="Low complexity" evidence="1">
    <location>
        <begin position="35"/>
        <end position="54"/>
    </location>
</feature>
<gene>
    <name evidence="2" type="ORF">SLS62_000820</name>
</gene>
<evidence type="ECO:0000313" key="3">
    <source>
        <dbReference type="Proteomes" id="UP001320420"/>
    </source>
</evidence>
<proteinExistence type="predicted"/>
<evidence type="ECO:0000313" key="2">
    <source>
        <dbReference type="EMBL" id="KAK7757271.1"/>
    </source>
</evidence>
<accession>A0AAN9V0I6</accession>
<organism evidence="2 3">
    <name type="scientific">Diatrype stigma</name>
    <dbReference type="NCBI Taxonomy" id="117547"/>
    <lineage>
        <taxon>Eukaryota</taxon>
        <taxon>Fungi</taxon>
        <taxon>Dikarya</taxon>
        <taxon>Ascomycota</taxon>
        <taxon>Pezizomycotina</taxon>
        <taxon>Sordariomycetes</taxon>
        <taxon>Xylariomycetidae</taxon>
        <taxon>Xylariales</taxon>
        <taxon>Diatrypaceae</taxon>
        <taxon>Diatrype</taxon>
    </lineage>
</organism>